<evidence type="ECO:0000313" key="3">
    <source>
        <dbReference type="Proteomes" id="UP000239785"/>
    </source>
</evidence>
<dbReference type="OrthoDB" id="392797at2"/>
<dbReference type="RefSeq" id="WP_104208061.1">
    <property type="nucleotide sequence ID" value="NZ_PHNF01000002.1"/>
</dbReference>
<keyword evidence="1" id="KW-0812">Transmembrane</keyword>
<keyword evidence="1" id="KW-1133">Transmembrane helix</keyword>
<keyword evidence="3" id="KW-1185">Reference proteome</keyword>
<dbReference type="EMBL" id="PHNF01000002">
    <property type="protein sequence ID" value="PPE06219.1"/>
    <property type="molecule type" value="Genomic_DNA"/>
</dbReference>
<dbReference type="Proteomes" id="UP000239785">
    <property type="component" value="Unassembled WGS sequence"/>
</dbReference>
<name>A0A2S5RFW2_9MOLU</name>
<sequence length="519" mass="59525">MNKTLTLIATIIFIASAGLICTSAVNTNTYIMLEKQKIIENKLEKTSIKLPYSREIETKLNLSGYKENILSKSKVMHPSILKEITKKYIKSFDLRNSLGIHRVYTYDKKNIEKEIYSFLNSELNEKESGEYDFDNEVSFVKDYLNIDSINYDDNFKNEISKLYLRKIEMSEDKEKHFLSNYAWPKFEQSVKDETDPFVFSQSINGYSEVYSFTDDILLIGIWFIIAAVISFTVSATLGSGGLLAPAIPLVAAGLTKIGLTISEKVVKALIKKVISKAVKKPLKKEVDSGIKKYLNSLNLQPILDKSKKFIINEYGEDIWSKYNDFFIKGFDNGISGKWKSFWGGLSVKDRAVLIFDSITNPLWNLKSISSYSTAKFQNLLPWWKKYTEARKFEHNIDQAKKLTFFTATIATKGTWTGTYYGDVNNPMENSYDLNKSANPLLKTTLELTPTFSKKTQAIGKTLFINKNLKDTRKLAQFYRINQNEFSGLLDQRDKEVLSNYPTNYSNYNNKFLSLGEIFE</sequence>
<comment type="caution">
    <text evidence="2">The sequence shown here is derived from an EMBL/GenBank/DDBJ whole genome shotgun (WGS) entry which is preliminary data.</text>
</comment>
<gene>
    <name evidence="2" type="ORF">MCORR_v1c05230</name>
</gene>
<accession>A0A2S5RFW2</accession>
<feature type="transmembrane region" description="Helical" evidence="1">
    <location>
        <begin position="216"/>
        <end position="237"/>
    </location>
</feature>
<proteinExistence type="predicted"/>
<organism evidence="2 3">
    <name type="scientific">Mesoplasma corruscae</name>
    <dbReference type="NCBI Taxonomy" id="216874"/>
    <lineage>
        <taxon>Bacteria</taxon>
        <taxon>Bacillati</taxon>
        <taxon>Mycoplasmatota</taxon>
        <taxon>Mollicutes</taxon>
        <taxon>Entomoplasmatales</taxon>
        <taxon>Entomoplasmataceae</taxon>
        <taxon>Mesoplasma</taxon>
    </lineage>
</organism>
<feature type="transmembrane region" description="Helical" evidence="1">
    <location>
        <begin position="6"/>
        <end position="33"/>
    </location>
</feature>
<reference evidence="2 3" key="1">
    <citation type="submission" date="2017-11" db="EMBL/GenBank/DDBJ databases">
        <title>Genome sequence of Mesoplasma corruscae ELCA-2 (ATCC 49579).</title>
        <authorList>
            <person name="Lo W.-S."/>
            <person name="Kuo C.-H."/>
        </authorList>
    </citation>
    <scope>NUCLEOTIDE SEQUENCE [LARGE SCALE GENOMIC DNA]</scope>
    <source>
        <strain evidence="2 3">ELCA-2</strain>
    </source>
</reference>
<evidence type="ECO:0000256" key="1">
    <source>
        <dbReference type="SAM" id="Phobius"/>
    </source>
</evidence>
<protein>
    <submittedName>
        <fullName evidence="2">Uncharacterized protein</fullName>
    </submittedName>
</protein>
<keyword evidence="1" id="KW-0472">Membrane</keyword>
<dbReference type="AlphaFoldDB" id="A0A2S5RFW2"/>
<evidence type="ECO:0000313" key="2">
    <source>
        <dbReference type="EMBL" id="PPE06219.1"/>
    </source>
</evidence>